<protein>
    <submittedName>
        <fullName evidence="1">Sugar phosphate isomerase/epimerase family protein</fullName>
    </submittedName>
</protein>
<dbReference type="RefSeq" id="WP_304450212.1">
    <property type="nucleotide sequence ID" value="NZ_JARRAH010000006.1"/>
</dbReference>
<keyword evidence="1" id="KW-0413">Isomerase</keyword>
<sequence length="306" mass="32055">MTRPAIQLYTLRDLDESVPELVRRVAAAGFEGVEFATRVADADPAAVADALDDTGVTPVGAHVDLRTIEADPAGVAERYRALGVDRLVVPHLPPTHYRTPGRVDELAARLDAVGGALAARGTSLVYHNQVHDFLPVRTPSRLERALTAVHPHSPGASRPQTALGLLGDRLLRERPRPSPASAVESTAFGRLVARTDPAVVSFEVDVGGVTAAGYDPRDALALVDGRTALVHLKDVVVDGEPSPWASARSVDPGDGLVDVPSAVGAANGAGAEWLVFEHDHPADPIRTLRAGADVLVDATDAAPSND</sequence>
<reference evidence="1 2" key="1">
    <citation type="journal article" date="2019" name="Int. J. Syst. Evol. Microbiol.">
        <title>The Global Catalogue of Microorganisms (GCM) 10K type strain sequencing project: providing services to taxonomists for standard genome sequencing and annotation.</title>
        <authorList>
            <consortium name="The Broad Institute Genomics Platform"/>
            <consortium name="The Broad Institute Genome Sequencing Center for Infectious Disease"/>
            <person name="Wu L."/>
            <person name="Ma J."/>
        </authorList>
    </citation>
    <scope>NUCLEOTIDE SEQUENCE [LARGE SCALE GENOMIC DNA]</scope>
    <source>
        <strain evidence="1 2">PSRA2</strain>
    </source>
</reference>
<dbReference type="Gene3D" id="3.20.20.150">
    <property type="entry name" value="Divalent-metal-dependent TIM barrel enzymes"/>
    <property type="match status" value="1"/>
</dbReference>
<gene>
    <name evidence="1" type="ORF">ACFQHK_18745</name>
</gene>
<accession>A0ABD5UDM4</accession>
<dbReference type="Proteomes" id="UP001596406">
    <property type="component" value="Unassembled WGS sequence"/>
</dbReference>
<keyword evidence="2" id="KW-1185">Reference proteome</keyword>
<dbReference type="PANTHER" id="PTHR12110:SF41">
    <property type="entry name" value="INOSOSE DEHYDRATASE"/>
    <property type="match status" value="1"/>
</dbReference>
<proteinExistence type="predicted"/>
<dbReference type="InterPro" id="IPR036237">
    <property type="entry name" value="Xyl_isomerase-like_sf"/>
</dbReference>
<name>A0ABD5UDM4_9EURY</name>
<dbReference type="AlphaFoldDB" id="A0ABD5UDM4"/>
<dbReference type="InterPro" id="IPR050312">
    <property type="entry name" value="IolE/XylAMocC-like"/>
</dbReference>
<evidence type="ECO:0000313" key="1">
    <source>
        <dbReference type="EMBL" id="MFC6838523.1"/>
    </source>
</evidence>
<dbReference type="PANTHER" id="PTHR12110">
    <property type="entry name" value="HYDROXYPYRUVATE ISOMERASE"/>
    <property type="match status" value="1"/>
</dbReference>
<dbReference type="SUPFAM" id="SSF51658">
    <property type="entry name" value="Xylose isomerase-like"/>
    <property type="match status" value="1"/>
</dbReference>
<organism evidence="1 2">
    <name type="scientific">Halomarina ordinaria</name>
    <dbReference type="NCBI Taxonomy" id="3033939"/>
    <lineage>
        <taxon>Archaea</taxon>
        <taxon>Methanobacteriati</taxon>
        <taxon>Methanobacteriota</taxon>
        <taxon>Stenosarchaea group</taxon>
        <taxon>Halobacteria</taxon>
        <taxon>Halobacteriales</taxon>
        <taxon>Natronomonadaceae</taxon>
        <taxon>Halomarina</taxon>
    </lineage>
</organism>
<comment type="caution">
    <text evidence="1">The sequence shown here is derived from an EMBL/GenBank/DDBJ whole genome shotgun (WGS) entry which is preliminary data.</text>
</comment>
<dbReference type="GO" id="GO:0016853">
    <property type="term" value="F:isomerase activity"/>
    <property type="evidence" value="ECO:0007669"/>
    <property type="project" value="UniProtKB-KW"/>
</dbReference>
<evidence type="ECO:0000313" key="2">
    <source>
        <dbReference type="Proteomes" id="UP001596406"/>
    </source>
</evidence>
<dbReference type="EMBL" id="JBHSXM010000006">
    <property type="protein sequence ID" value="MFC6838523.1"/>
    <property type="molecule type" value="Genomic_DNA"/>
</dbReference>